<gene>
    <name evidence="1" type="ORF">XENORESO_011270</name>
</gene>
<keyword evidence="2" id="KW-1185">Reference proteome</keyword>
<evidence type="ECO:0000313" key="1">
    <source>
        <dbReference type="EMBL" id="MEQ2259420.1"/>
    </source>
</evidence>
<comment type="caution">
    <text evidence="1">The sequence shown here is derived from an EMBL/GenBank/DDBJ whole genome shotgun (WGS) entry which is preliminary data.</text>
</comment>
<dbReference type="Proteomes" id="UP001444071">
    <property type="component" value="Unassembled WGS sequence"/>
</dbReference>
<dbReference type="EMBL" id="JAHRIM010003539">
    <property type="protein sequence ID" value="MEQ2259420.1"/>
    <property type="molecule type" value="Genomic_DNA"/>
</dbReference>
<name>A0ABV0VQA5_9TELE</name>
<protein>
    <submittedName>
        <fullName evidence="1">Uncharacterized protein</fullName>
    </submittedName>
</protein>
<sequence>MLRDWGNYSAPCCQDTAVVWTHPHSLDPGNQLLESGWSPSNSAQEEMLQAAVGRTPQCWCSPQRLKGSSVCAFKLQEYVPSRDSVLIRDMLTLHLGNAGVTGKSFIGRRKGLPVIC</sequence>
<proteinExistence type="predicted"/>
<evidence type="ECO:0000313" key="2">
    <source>
        <dbReference type="Proteomes" id="UP001444071"/>
    </source>
</evidence>
<reference evidence="1 2" key="1">
    <citation type="submission" date="2021-06" db="EMBL/GenBank/DDBJ databases">
        <authorList>
            <person name="Palmer J.M."/>
        </authorList>
    </citation>
    <scope>NUCLEOTIDE SEQUENCE [LARGE SCALE GENOMIC DNA]</scope>
    <source>
        <strain evidence="1 2">XR_2019</strain>
        <tissue evidence="1">Muscle</tissue>
    </source>
</reference>
<organism evidence="1 2">
    <name type="scientific">Xenotaenia resolanae</name>
    <dbReference type="NCBI Taxonomy" id="208358"/>
    <lineage>
        <taxon>Eukaryota</taxon>
        <taxon>Metazoa</taxon>
        <taxon>Chordata</taxon>
        <taxon>Craniata</taxon>
        <taxon>Vertebrata</taxon>
        <taxon>Euteleostomi</taxon>
        <taxon>Actinopterygii</taxon>
        <taxon>Neopterygii</taxon>
        <taxon>Teleostei</taxon>
        <taxon>Neoteleostei</taxon>
        <taxon>Acanthomorphata</taxon>
        <taxon>Ovalentaria</taxon>
        <taxon>Atherinomorphae</taxon>
        <taxon>Cyprinodontiformes</taxon>
        <taxon>Goodeidae</taxon>
        <taxon>Xenotaenia</taxon>
    </lineage>
</organism>
<accession>A0ABV0VQA5</accession>